<evidence type="ECO:0000259" key="1">
    <source>
        <dbReference type="Pfam" id="PF01738"/>
    </source>
</evidence>
<evidence type="ECO:0000313" key="3">
    <source>
        <dbReference type="Proteomes" id="UP000008850"/>
    </source>
</evidence>
<organism evidence="2 3">
    <name type="scientific">Pelagibacterium halotolerans (strain DSM 22347 / JCM 15775 / CGMCC 1.7692 / B2)</name>
    <dbReference type="NCBI Taxonomy" id="1082931"/>
    <lineage>
        <taxon>Bacteria</taxon>
        <taxon>Pseudomonadati</taxon>
        <taxon>Pseudomonadota</taxon>
        <taxon>Alphaproteobacteria</taxon>
        <taxon>Hyphomicrobiales</taxon>
        <taxon>Devosiaceae</taxon>
        <taxon>Pelagibacterium</taxon>
    </lineage>
</organism>
<dbReference type="Pfam" id="PF01738">
    <property type="entry name" value="DLH"/>
    <property type="match status" value="1"/>
</dbReference>
<dbReference type="AlphaFoldDB" id="G4RDX7"/>
<accession>G4RDX7</accession>
<keyword evidence="2" id="KW-0378">Hydrolase</keyword>
<dbReference type="SUPFAM" id="SSF53474">
    <property type="entry name" value="alpha/beta-Hydrolases"/>
    <property type="match status" value="1"/>
</dbReference>
<name>G4RDX7_PELHB</name>
<dbReference type="PANTHER" id="PTHR46623:SF6">
    <property type="entry name" value="ALPHA_BETA-HYDROLASES SUPERFAMILY PROTEIN"/>
    <property type="match status" value="1"/>
</dbReference>
<proteinExistence type="predicted"/>
<dbReference type="KEGG" id="phl:KKY_3908"/>
<feature type="domain" description="Dienelactone hydrolase" evidence="1">
    <location>
        <begin position="4"/>
        <end position="185"/>
    </location>
</feature>
<dbReference type="PATRIC" id="fig|1082931.4.peg.3858"/>
<dbReference type="EMBL" id="CP003075">
    <property type="protein sequence ID" value="AEQ53889.1"/>
    <property type="molecule type" value="Genomic_DNA"/>
</dbReference>
<dbReference type="GO" id="GO:0016787">
    <property type="term" value="F:hydrolase activity"/>
    <property type="evidence" value="ECO:0007669"/>
    <property type="project" value="UniProtKB-KW"/>
</dbReference>
<evidence type="ECO:0000313" key="2">
    <source>
        <dbReference type="EMBL" id="AEQ53889.1"/>
    </source>
</evidence>
<dbReference type="Proteomes" id="UP000008850">
    <property type="component" value="Chromosome"/>
</dbReference>
<dbReference type="eggNOG" id="COG0412">
    <property type="taxonomic scope" value="Bacteria"/>
</dbReference>
<dbReference type="PANTHER" id="PTHR46623">
    <property type="entry name" value="CARBOXYMETHYLENEBUTENOLIDASE-RELATED"/>
    <property type="match status" value="1"/>
</dbReference>
<dbReference type="RefSeq" id="WP_014133033.1">
    <property type="nucleotide sequence ID" value="NC_016078.1"/>
</dbReference>
<protein>
    <submittedName>
        <fullName evidence="2">Dienelactone hydrolase-related enzyme</fullName>
    </submittedName>
</protein>
<reference evidence="2 3" key="1">
    <citation type="journal article" date="2012" name="J. Bacteriol.">
        <title>Complete genome sequence of Pelagibacterium halotolerans B2T.</title>
        <authorList>
            <person name="Huo Y.Y."/>
            <person name="Cheng H."/>
            <person name="Han X.F."/>
            <person name="Jiang X.W."/>
            <person name="Sun C."/>
            <person name="Zhang X.Q."/>
            <person name="Zhu X.F."/>
            <person name="Liu Y.F."/>
            <person name="Li P.F."/>
            <person name="Ni P.X."/>
            <person name="Wu M."/>
        </authorList>
    </citation>
    <scope>NUCLEOTIDE SEQUENCE [LARGE SCALE GENOMIC DNA]</scope>
    <source>
        <strain evidence="3">DSM 22347 / JCM 15775 / CGMCC 1.7692 / B2</strain>
    </source>
</reference>
<dbReference type="Gene3D" id="3.40.50.1820">
    <property type="entry name" value="alpha/beta hydrolase"/>
    <property type="match status" value="1"/>
</dbReference>
<dbReference type="STRING" id="1082931.KKY_3908"/>
<dbReference type="HOGENOM" id="CLU_112481_0_0_5"/>
<dbReference type="InterPro" id="IPR002925">
    <property type="entry name" value="Dienelactn_hydro"/>
</dbReference>
<sequence>MAHVVLFHSILGLRPVEGEIAAVFEADGHTVTLPDLYNGKSADDYDAGFAIKREISDEEISARATAALESVPDDAVLSGVSFGTMMASRFAAQRPQTAGLLFFAGVAPWFAQPRAGLPVSAHVARPDPFDDEDYFSDWLKTSGDADVALHRYEGAGHYFLDPSLDDYNEAAAKLCLDRSRDFLKSL</sequence>
<keyword evidence="3" id="KW-1185">Reference proteome</keyword>
<gene>
    <name evidence="2" type="ordered locus">KKY_3908</name>
</gene>
<dbReference type="InterPro" id="IPR051049">
    <property type="entry name" value="Dienelactone_hydrolase-like"/>
</dbReference>
<dbReference type="InterPro" id="IPR029058">
    <property type="entry name" value="AB_hydrolase_fold"/>
</dbReference>